<reference evidence="1 2" key="1">
    <citation type="submission" date="2022-12" db="EMBL/GenBank/DDBJ databases">
        <authorList>
            <person name="Muema E."/>
        </authorList>
    </citation>
    <scope>NUCLEOTIDE SEQUENCE [LARGE SCALE GENOMIC DNA]</scope>
    <source>
        <strain evidence="2">1326</strain>
    </source>
</reference>
<dbReference type="RefSeq" id="WP_337108242.1">
    <property type="nucleotide sequence ID" value="NZ_JAPYKS010000019.1"/>
</dbReference>
<dbReference type="EMBL" id="JAPYKS010000019">
    <property type="protein sequence ID" value="MEI9411758.1"/>
    <property type="molecule type" value="Genomic_DNA"/>
</dbReference>
<organism evidence="1 2">
    <name type="scientific">Mesorhizobium salmacidum</name>
    <dbReference type="NCBI Taxonomy" id="3015171"/>
    <lineage>
        <taxon>Bacteria</taxon>
        <taxon>Pseudomonadati</taxon>
        <taxon>Pseudomonadota</taxon>
        <taxon>Alphaproteobacteria</taxon>
        <taxon>Hyphomicrobiales</taxon>
        <taxon>Phyllobacteriaceae</taxon>
        <taxon>Mesorhizobium</taxon>
    </lineage>
</organism>
<comment type="caution">
    <text evidence="1">The sequence shown here is derived from an EMBL/GenBank/DDBJ whole genome shotgun (WGS) entry which is preliminary data.</text>
</comment>
<evidence type="ECO:0000313" key="1">
    <source>
        <dbReference type="EMBL" id="MEI9411758.1"/>
    </source>
</evidence>
<gene>
    <name evidence="1" type="ORF">O7A60_23730</name>
</gene>
<protein>
    <submittedName>
        <fullName evidence="1">Uncharacterized protein</fullName>
    </submittedName>
</protein>
<name>A0ABU8L2J2_9HYPH</name>
<dbReference type="Proteomes" id="UP001387293">
    <property type="component" value="Unassembled WGS sequence"/>
</dbReference>
<keyword evidence="2" id="KW-1185">Reference proteome</keyword>
<proteinExistence type="predicted"/>
<sequence>MVESHIDMAQAAIEASFLLRHRSIAGKAAFRRDLDHSRRAIAQSRELLERLRRRHRDDTGQAWEDAAPVAVSAFDADILRAVFRDLVREANLPECQWRDLAKNLVSEFTGYERVETGLIEWLIHK</sequence>
<evidence type="ECO:0000313" key="2">
    <source>
        <dbReference type="Proteomes" id="UP001387293"/>
    </source>
</evidence>
<accession>A0ABU8L2J2</accession>